<evidence type="ECO:0000313" key="1">
    <source>
        <dbReference type="EMBL" id="GHG72914.1"/>
    </source>
</evidence>
<dbReference type="EMBL" id="BNBF01000031">
    <property type="protein sequence ID" value="GHG72914.1"/>
    <property type="molecule type" value="Genomic_DNA"/>
</dbReference>
<accession>A0A919F2H6</accession>
<proteinExistence type="predicted"/>
<comment type="caution">
    <text evidence="1">The sequence shown here is derived from an EMBL/GenBank/DDBJ whole genome shotgun (WGS) entry which is preliminary data.</text>
</comment>
<name>A0A919F2H6_9ACTN</name>
<dbReference type="Proteomes" id="UP000619355">
    <property type="component" value="Unassembled WGS sequence"/>
</dbReference>
<protein>
    <submittedName>
        <fullName evidence="1">Uncharacterized protein</fullName>
    </submittedName>
</protein>
<evidence type="ECO:0000313" key="2">
    <source>
        <dbReference type="Proteomes" id="UP000619355"/>
    </source>
</evidence>
<keyword evidence="2" id="KW-1185">Reference proteome</keyword>
<organism evidence="1 2">
    <name type="scientific">Streptomyces capoamus</name>
    <dbReference type="NCBI Taxonomy" id="68183"/>
    <lineage>
        <taxon>Bacteria</taxon>
        <taxon>Bacillati</taxon>
        <taxon>Actinomycetota</taxon>
        <taxon>Actinomycetes</taxon>
        <taxon>Kitasatosporales</taxon>
        <taxon>Streptomycetaceae</taxon>
        <taxon>Streptomyces</taxon>
    </lineage>
</organism>
<sequence>MRTTMRTTVYPVRSTRWAVRAPARPARGSGAHRVDGGAVKWARVETVKAVRFSLT</sequence>
<dbReference type="AlphaFoldDB" id="A0A919F2H6"/>
<gene>
    <name evidence="1" type="ORF">GCM10018980_69090</name>
</gene>
<reference evidence="2" key="1">
    <citation type="journal article" date="2019" name="Int. J. Syst. Evol. Microbiol.">
        <title>The Global Catalogue of Microorganisms (GCM) 10K type strain sequencing project: providing services to taxonomists for standard genome sequencing and annotation.</title>
        <authorList>
            <consortium name="The Broad Institute Genomics Platform"/>
            <consortium name="The Broad Institute Genome Sequencing Center for Infectious Disease"/>
            <person name="Wu L."/>
            <person name="Ma J."/>
        </authorList>
    </citation>
    <scope>NUCLEOTIDE SEQUENCE [LARGE SCALE GENOMIC DNA]</scope>
    <source>
        <strain evidence="2">JCM 4253</strain>
    </source>
</reference>